<dbReference type="GO" id="GO:0005634">
    <property type="term" value="C:nucleus"/>
    <property type="evidence" value="ECO:0007669"/>
    <property type="project" value="UniProtKB-SubCell"/>
</dbReference>
<sequence>MSMTTSPSLPQSVPMIPPGTIPEDDVGLVSLYFNRHPFEQVISFDFVDEMNAVALMVFQQSPMAVVDALCSIGSVYLGEDSQGALLPLAIARRARTLAALRVKDPSRELEQMLLMALSLGAMEGIDTSCKPHERTSFTLIAYTSSIIHNYLESGHPLSSLAKYFIRALARLDMIMSISHLRRNAIRTGIWLETESHTPDRFMGYTTTLMPLLEELCGLAEDIKRNEQSVDHGPVSPDDSPSIMDRVGDLRFQIESWRWNYPMGVSAVSAERLLAHADAYRAAALLMLFRLLHPAGSSLESDQTALSMAEEVMSHLRRAPEELGLLTWPAFIASCELQSELDRALAITVFNSIYSVRKTGTSLQTLKFVTGRVWRARDESRDWNWMNLSQQYPGECVPI</sequence>
<dbReference type="Proteomes" id="UP000770015">
    <property type="component" value="Unassembled WGS sequence"/>
</dbReference>
<dbReference type="Pfam" id="PF11951">
    <property type="entry name" value="Fungal_trans_2"/>
    <property type="match status" value="1"/>
</dbReference>
<protein>
    <submittedName>
        <fullName evidence="3">Fungal-specific transcription factor domain-containing protein</fullName>
    </submittedName>
</protein>
<gene>
    <name evidence="3" type="ORF">F5X68DRAFT_247487</name>
</gene>
<keyword evidence="4" id="KW-1185">Reference proteome</keyword>
<evidence type="ECO:0000256" key="1">
    <source>
        <dbReference type="ARBA" id="ARBA00004123"/>
    </source>
</evidence>
<reference evidence="3" key="1">
    <citation type="journal article" date="2021" name="Nat. Commun.">
        <title>Genetic determinants of endophytism in the Arabidopsis root mycobiome.</title>
        <authorList>
            <person name="Mesny F."/>
            <person name="Miyauchi S."/>
            <person name="Thiergart T."/>
            <person name="Pickel B."/>
            <person name="Atanasova L."/>
            <person name="Karlsson M."/>
            <person name="Huettel B."/>
            <person name="Barry K.W."/>
            <person name="Haridas S."/>
            <person name="Chen C."/>
            <person name="Bauer D."/>
            <person name="Andreopoulos W."/>
            <person name="Pangilinan J."/>
            <person name="LaButti K."/>
            <person name="Riley R."/>
            <person name="Lipzen A."/>
            <person name="Clum A."/>
            <person name="Drula E."/>
            <person name="Henrissat B."/>
            <person name="Kohler A."/>
            <person name="Grigoriev I.V."/>
            <person name="Martin F.M."/>
            <person name="Hacquard S."/>
        </authorList>
    </citation>
    <scope>NUCLEOTIDE SEQUENCE</scope>
    <source>
        <strain evidence="3">MPI-SDFR-AT-0117</strain>
    </source>
</reference>
<evidence type="ECO:0000313" key="4">
    <source>
        <dbReference type="Proteomes" id="UP000770015"/>
    </source>
</evidence>
<comment type="caution">
    <text evidence="3">The sequence shown here is derived from an EMBL/GenBank/DDBJ whole genome shotgun (WGS) entry which is preliminary data.</text>
</comment>
<organism evidence="3 4">
    <name type="scientific">Plectosphaerella plurivora</name>
    <dbReference type="NCBI Taxonomy" id="936078"/>
    <lineage>
        <taxon>Eukaryota</taxon>
        <taxon>Fungi</taxon>
        <taxon>Dikarya</taxon>
        <taxon>Ascomycota</taxon>
        <taxon>Pezizomycotina</taxon>
        <taxon>Sordariomycetes</taxon>
        <taxon>Hypocreomycetidae</taxon>
        <taxon>Glomerellales</taxon>
        <taxon>Plectosphaerellaceae</taxon>
        <taxon>Plectosphaerella</taxon>
    </lineage>
</organism>
<dbReference type="EMBL" id="JAGSXJ010000029">
    <property type="protein sequence ID" value="KAH6670918.1"/>
    <property type="molecule type" value="Genomic_DNA"/>
</dbReference>
<dbReference type="PANTHER" id="PTHR37534:SF46">
    <property type="entry name" value="ZN(II)2CYS6 TRANSCRIPTION FACTOR (EUROFUNG)"/>
    <property type="match status" value="1"/>
</dbReference>
<proteinExistence type="predicted"/>
<evidence type="ECO:0000256" key="2">
    <source>
        <dbReference type="ARBA" id="ARBA00023242"/>
    </source>
</evidence>
<dbReference type="OrthoDB" id="648861at2759"/>
<name>A0A9P8V3Z3_9PEZI</name>
<accession>A0A9P8V3Z3</accession>
<dbReference type="InterPro" id="IPR021858">
    <property type="entry name" value="Fun_TF"/>
</dbReference>
<comment type="subcellular location">
    <subcellularLocation>
        <location evidence="1">Nucleus</location>
    </subcellularLocation>
</comment>
<dbReference type="AlphaFoldDB" id="A0A9P8V3Z3"/>
<evidence type="ECO:0000313" key="3">
    <source>
        <dbReference type="EMBL" id="KAH6670918.1"/>
    </source>
</evidence>
<dbReference type="PANTHER" id="PTHR37534">
    <property type="entry name" value="TRANSCRIPTIONAL ACTIVATOR PROTEIN UGA3"/>
    <property type="match status" value="1"/>
</dbReference>
<keyword evidence="2" id="KW-0539">Nucleus</keyword>